<evidence type="ECO:0000313" key="5">
    <source>
        <dbReference type="EMBL" id="PSL37753.1"/>
    </source>
</evidence>
<dbReference type="Pfam" id="PF03861">
    <property type="entry name" value="ANTAR"/>
    <property type="match status" value="1"/>
</dbReference>
<reference evidence="5 7" key="1">
    <citation type="submission" date="2018-03" db="EMBL/GenBank/DDBJ databases">
        <title>Genomic Encyclopedia of Archaeal and Bacterial Type Strains, Phase II (KMG-II): from individual species to whole genera.</title>
        <authorList>
            <person name="Goeker M."/>
        </authorList>
    </citation>
    <scope>NUCLEOTIDE SEQUENCE [LARGE SCALE GENOMIC DNA]</scope>
    <source>
        <strain evidence="5 7">DSM 21548</strain>
    </source>
</reference>
<evidence type="ECO:0000259" key="4">
    <source>
        <dbReference type="PROSITE" id="PS50921"/>
    </source>
</evidence>
<dbReference type="PROSITE" id="PS50921">
    <property type="entry name" value="ANTAR"/>
    <property type="match status" value="1"/>
</dbReference>
<proteinExistence type="predicted"/>
<dbReference type="SUPFAM" id="SSF55781">
    <property type="entry name" value="GAF domain-like"/>
    <property type="match status" value="1"/>
</dbReference>
<dbReference type="EMBL" id="RZGY01000001">
    <property type="protein sequence ID" value="RUQ87660.1"/>
    <property type="molecule type" value="Genomic_DNA"/>
</dbReference>
<dbReference type="EMBL" id="PYAU01000001">
    <property type="protein sequence ID" value="PSL37753.1"/>
    <property type="molecule type" value="Genomic_DNA"/>
</dbReference>
<name>A0A2P8GUX8_9MICO</name>
<organism evidence="5 7">
    <name type="scientific">Labedella gwakjiensis</name>
    <dbReference type="NCBI Taxonomy" id="390269"/>
    <lineage>
        <taxon>Bacteria</taxon>
        <taxon>Bacillati</taxon>
        <taxon>Actinomycetota</taxon>
        <taxon>Actinomycetes</taxon>
        <taxon>Micrococcales</taxon>
        <taxon>Microbacteriaceae</taxon>
        <taxon>Labedella</taxon>
    </lineage>
</organism>
<evidence type="ECO:0000256" key="2">
    <source>
        <dbReference type="ARBA" id="ARBA00023163"/>
    </source>
</evidence>
<gene>
    <name evidence="5" type="ORF">CLV49_1360</name>
    <name evidence="6" type="ORF">ELQ93_12395</name>
</gene>
<dbReference type="OrthoDB" id="7466251at2"/>
<dbReference type="Proteomes" id="UP000241203">
    <property type="component" value="Unassembled WGS sequence"/>
</dbReference>
<dbReference type="Gene3D" id="1.10.10.10">
    <property type="entry name" value="Winged helix-like DNA-binding domain superfamily/Winged helix DNA-binding domain"/>
    <property type="match status" value="1"/>
</dbReference>
<feature type="compositionally biased region" description="Polar residues" evidence="3">
    <location>
        <begin position="1"/>
        <end position="10"/>
    </location>
</feature>
<dbReference type="InterPro" id="IPR029016">
    <property type="entry name" value="GAF-like_dom_sf"/>
</dbReference>
<dbReference type="SMART" id="SM01012">
    <property type="entry name" value="ANTAR"/>
    <property type="match status" value="1"/>
</dbReference>
<dbReference type="InterPro" id="IPR036388">
    <property type="entry name" value="WH-like_DNA-bd_sf"/>
</dbReference>
<evidence type="ECO:0000313" key="6">
    <source>
        <dbReference type="EMBL" id="RUQ87660.1"/>
    </source>
</evidence>
<evidence type="ECO:0000313" key="7">
    <source>
        <dbReference type="Proteomes" id="UP000241203"/>
    </source>
</evidence>
<feature type="region of interest" description="Disordered" evidence="3">
    <location>
        <begin position="1"/>
        <end position="56"/>
    </location>
</feature>
<dbReference type="RefSeq" id="WP_106562858.1">
    <property type="nucleotide sequence ID" value="NZ_PYAU01000001.1"/>
</dbReference>
<accession>A0A2P8GUX8</accession>
<evidence type="ECO:0000313" key="8">
    <source>
        <dbReference type="Proteomes" id="UP000268291"/>
    </source>
</evidence>
<dbReference type="Gene3D" id="3.30.450.40">
    <property type="match status" value="1"/>
</dbReference>
<protein>
    <submittedName>
        <fullName evidence="6">ANTAR domain-containing protein</fullName>
    </submittedName>
    <submittedName>
        <fullName evidence="5">GAF domain-containing protein</fullName>
    </submittedName>
</protein>
<feature type="compositionally biased region" description="Basic residues" evidence="3">
    <location>
        <begin position="20"/>
        <end position="32"/>
    </location>
</feature>
<comment type="caution">
    <text evidence="5">The sequence shown here is derived from an EMBL/GenBank/DDBJ whole genome shotgun (WGS) entry which is preliminary data.</text>
</comment>
<dbReference type="Pfam" id="PF13185">
    <property type="entry name" value="GAF_2"/>
    <property type="match status" value="1"/>
</dbReference>
<sequence>MGYRGSTSVVSWAADPGGSHVRRTLRRSRRRAVSPDRGIRIAHGADPRRHPRDRGVDLDPREILGIESVEASDTIIRRIDDLQFDLGEGPCWDAVDLGEPVLEPDFRNRPSRTWPLFTEGVRPHDVGALFAVPVSLGTVRLGAIDLYHSDPIELDQEAIEQLMVFGGIIGRRVLERALRSSADIGDPGEGRHSRHRIHQAAGFVIAQLGVSAEDALLLLQARAYSSGSSMAEVAEQVLEKRLVFSVTGAVIEERP</sequence>
<feature type="compositionally biased region" description="Basic and acidic residues" evidence="3">
    <location>
        <begin position="33"/>
        <end position="56"/>
    </location>
</feature>
<dbReference type="GO" id="GO:0003723">
    <property type="term" value="F:RNA binding"/>
    <property type="evidence" value="ECO:0007669"/>
    <property type="project" value="InterPro"/>
</dbReference>
<evidence type="ECO:0000256" key="3">
    <source>
        <dbReference type="SAM" id="MobiDB-lite"/>
    </source>
</evidence>
<keyword evidence="8" id="KW-1185">Reference proteome</keyword>
<dbReference type="Proteomes" id="UP000268291">
    <property type="component" value="Unassembled WGS sequence"/>
</dbReference>
<reference evidence="6 8" key="2">
    <citation type="submission" date="2018-12" db="EMBL/GenBank/DDBJ databases">
        <authorList>
            <person name="hu s."/>
            <person name="Xu Y."/>
            <person name="Xu B."/>
            <person name="Li F."/>
        </authorList>
    </citation>
    <scope>NUCLEOTIDE SEQUENCE [LARGE SCALE GENOMIC DNA]</scope>
    <source>
        <strain evidence="6 8">KSW2-17</strain>
    </source>
</reference>
<keyword evidence="2" id="KW-0804">Transcription</keyword>
<feature type="domain" description="ANTAR" evidence="4">
    <location>
        <begin position="177"/>
        <end position="238"/>
    </location>
</feature>
<dbReference type="InterPro" id="IPR003018">
    <property type="entry name" value="GAF"/>
</dbReference>
<keyword evidence="1" id="KW-0805">Transcription regulation</keyword>
<dbReference type="AlphaFoldDB" id="A0A2P8GUX8"/>
<dbReference type="InterPro" id="IPR005561">
    <property type="entry name" value="ANTAR"/>
</dbReference>
<evidence type="ECO:0000256" key="1">
    <source>
        <dbReference type="ARBA" id="ARBA00023015"/>
    </source>
</evidence>